<sequence>MSEAKKTHFHQVLPEDVFENNNEDFFIQFYQLCKEDATKDFIEKSNIFLKDEKEREELAEILIKWKNYFVNSGKGKKLKSKMVKDEQFENEKYAQLLLQKFNDENEGFDSVIDPEELTDELKEVDKLLFVLHFCATIKRELHENTRSRKILLFYCKYDVLPKAREVLNSAGIGYKFGKFRIKIDSELEEKDSSQIDNWYDEEEYVGKKLLKKISSNKLKWNHRDKHFENVGESWAPEIMNIEE</sequence>
<evidence type="ECO:0000313" key="2">
    <source>
        <dbReference type="WBParaSite" id="MhA1_Contig555.frz3.gene14"/>
    </source>
</evidence>
<name>A0A1I8BTX4_MELHA</name>
<dbReference type="Proteomes" id="UP000095281">
    <property type="component" value="Unplaced"/>
</dbReference>
<accession>A0A1I8BTX4</accession>
<organism evidence="1 2">
    <name type="scientific">Meloidogyne hapla</name>
    <name type="common">Root-knot nematode worm</name>
    <dbReference type="NCBI Taxonomy" id="6305"/>
    <lineage>
        <taxon>Eukaryota</taxon>
        <taxon>Metazoa</taxon>
        <taxon>Ecdysozoa</taxon>
        <taxon>Nematoda</taxon>
        <taxon>Chromadorea</taxon>
        <taxon>Rhabditida</taxon>
        <taxon>Tylenchina</taxon>
        <taxon>Tylenchomorpha</taxon>
        <taxon>Tylenchoidea</taxon>
        <taxon>Meloidogynidae</taxon>
        <taxon>Meloidogyninae</taxon>
        <taxon>Meloidogyne</taxon>
    </lineage>
</organism>
<dbReference type="AlphaFoldDB" id="A0A1I8BTX4"/>
<keyword evidence="1" id="KW-1185">Reference proteome</keyword>
<dbReference type="WBParaSite" id="MhA1_Contig555.frz3.gene14">
    <property type="protein sequence ID" value="MhA1_Contig555.frz3.gene14"/>
    <property type="gene ID" value="MhA1_Contig555.frz3.gene14"/>
</dbReference>
<reference evidence="2" key="1">
    <citation type="submission" date="2016-11" db="UniProtKB">
        <authorList>
            <consortium name="WormBaseParasite"/>
        </authorList>
    </citation>
    <scope>IDENTIFICATION</scope>
</reference>
<proteinExistence type="predicted"/>
<evidence type="ECO:0000313" key="1">
    <source>
        <dbReference type="Proteomes" id="UP000095281"/>
    </source>
</evidence>
<protein>
    <submittedName>
        <fullName evidence="2">Uncharacterized protein</fullName>
    </submittedName>
</protein>